<evidence type="ECO:0000313" key="3">
    <source>
        <dbReference type="Proteomes" id="UP001648503"/>
    </source>
</evidence>
<evidence type="ECO:0000256" key="1">
    <source>
        <dbReference type="SAM" id="MobiDB-lite"/>
    </source>
</evidence>
<accession>A0ABQ8F4C2</accession>
<keyword evidence="3" id="KW-1185">Reference proteome</keyword>
<dbReference type="EMBL" id="JAFCIX010000393">
    <property type="protein sequence ID" value="KAH6591904.1"/>
    <property type="molecule type" value="Genomic_DNA"/>
</dbReference>
<dbReference type="PANTHER" id="PTHR13491">
    <property type="entry name" value="ZCCHC10 PROTEIN"/>
    <property type="match status" value="1"/>
</dbReference>
<feature type="region of interest" description="Disordered" evidence="1">
    <location>
        <begin position="112"/>
        <end position="208"/>
    </location>
</feature>
<comment type="caution">
    <text evidence="2">The sequence shown here is derived from an EMBL/GenBank/DDBJ whole genome shotgun (WGS) entry which is preliminary data.</text>
</comment>
<evidence type="ECO:0000313" key="2">
    <source>
        <dbReference type="EMBL" id="KAH6591904.1"/>
    </source>
</evidence>
<gene>
    <name evidence="2" type="ORF">BASA50_008418</name>
</gene>
<dbReference type="Proteomes" id="UP001648503">
    <property type="component" value="Unassembled WGS sequence"/>
</dbReference>
<proteinExistence type="predicted"/>
<feature type="compositionally biased region" description="Basic residues" evidence="1">
    <location>
        <begin position="197"/>
        <end position="208"/>
    </location>
</feature>
<dbReference type="InterPro" id="IPR039715">
    <property type="entry name" value="ZCCHC10"/>
</dbReference>
<sequence length="208" mass="21528">MFAQETRVESLSQIRTARPGLGTQAAISHATKNERSQCQKCLSVGHWTYQCAIKDKPYVSRPSRTKQMQKRQHAAAAAAAASSLGVAPMKDAGTAAKLLSVRKGLADRILKEKADRRKLGHQSSSSSSSSSESDSSSNSGSSSSGSSSSSSSSGSSSSGSSNSSSGSSSSNSSSSSSSDSDSNSSSSRSSSSSSNSSRKHKRRRSSRR</sequence>
<dbReference type="Pfam" id="PF13917">
    <property type="entry name" value="zf-CCHC_3"/>
    <property type="match status" value="1"/>
</dbReference>
<evidence type="ECO:0008006" key="4">
    <source>
        <dbReference type="Google" id="ProtNLM"/>
    </source>
</evidence>
<feature type="compositionally biased region" description="Low complexity" evidence="1">
    <location>
        <begin position="123"/>
        <end position="196"/>
    </location>
</feature>
<name>A0ABQ8F4C2_9FUNG</name>
<dbReference type="PANTHER" id="PTHR13491:SF0">
    <property type="entry name" value="ZINC FINGER CCHC DOMAIN-CONTAINING PROTEIN 10"/>
    <property type="match status" value="1"/>
</dbReference>
<organism evidence="2 3">
    <name type="scientific">Batrachochytrium salamandrivorans</name>
    <dbReference type="NCBI Taxonomy" id="1357716"/>
    <lineage>
        <taxon>Eukaryota</taxon>
        <taxon>Fungi</taxon>
        <taxon>Fungi incertae sedis</taxon>
        <taxon>Chytridiomycota</taxon>
        <taxon>Chytridiomycota incertae sedis</taxon>
        <taxon>Chytridiomycetes</taxon>
        <taxon>Rhizophydiales</taxon>
        <taxon>Rhizophydiales incertae sedis</taxon>
        <taxon>Batrachochytrium</taxon>
    </lineage>
</organism>
<protein>
    <recommendedName>
        <fullName evidence="4">Zinc finger CCHC domain-containing protein 10</fullName>
    </recommendedName>
</protein>
<reference evidence="2 3" key="1">
    <citation type="submission" date="2021-02" db="EMBL/GenBank/DDBJ databases">
        <title>Variation within the Batrachochytrium salamandrivorans European outbreak.</title>
        <authorList>
            <person name="Kelly M."/>
            <person name="Pasmans F."/>
            <person name="Shea T.P."/>
            <person name="Munoz J.F."/>
            <person name="Carranza S."/>
            <person name="Cuomo C.A."/>
            <person name="Martel A."/>
        </authorList>
    </citation>
    <scope>NUCLEOTIDE SEQUENCE [LARGE SCALE GENOMIC DNA]</scope>
    <source>
        <strain evidence="2 3">AMFP18/2</strain>
    </source>
</reference>